<dbReference type="Proteomes" id="UP001189624">
    <property type="component" value="Chromosome 4"/>
</dbReference>
<keyword evidence="2" id="KW-1185">Reference proteome</keyword>
<gene>
    <name evidence="1" type="ORF">AYBTSS11_LOCUS12788</name>
</gene>
<name>A0AA86SNR1_9FABA</name>
<dbReference type="AlphaFoldDB" id="A0AA86SNR1"/>
<accession>A0AA86SNR1</accession>
<proteinExistence type="predicted"/>
<reference evidence="1" key="1">
    <citation type="submission" date="2023-10" db="EMBL/GenBank/DDBJ databases">
        <authorList>
            <person name="Domelevo Entfellner J.-B."/>
        </authorList>
    </citation>
    <scope>NUCLEOTIDE SEQUENCE</scope>
</reference>
<sequence length="131" mass="14378">MRHTTKLLLDGGILAHIFVIVSAAAATAASAAHSIIFPGSNAGVVIHESRFCSSFTLLYTRAVVAEFPSELLSIPSLVVLKPLEQILSLYPAVERKHFQDTQPILHCLGVGRRTKMRVSYNIFDQYSTPLQ</sequence>
<protein>
    <submittedName>
        <fullName evidence="1">Uncharacterized protein</fullName>
    </submittedName>
</protein>
<evidence type="ECO:0000313" key="2">
    <source>
        <dbReference type="Proteomes" id="UP001189624"/>
    </source>
</evidence>
<dbReference type="Gramene" id="rna-AYBTSS11_LOCUS12788">
    <property type="protein sequence ID" value="CAJ1947674.1"/>
    <property type="gene ID" value="gene-AYBTSS11_LOCUS12788"/>
</dbReference>
<dbReference type="EMBL" id="OY731401">
    <property type="protein sequence ID" value="CAJ1947674.1"/>
    <property type="molecule type" value="Genomic_DNA"/>
</dbReference>
<organism evidence="1 2">
    <name type="scientific">Sphenostylis stenocarpa</name>
    <dbReference type="NCBI Taxonomy" id="92480"/>
    <lineage>
        <taxon>Eukaryota</taxon>
        <taxon>Viridiplantae</taxon>
        <taxon>Streptophyta</taxon>
        <taxon>Embryophyta</taxon>
        <taxon>Tracheophyta</taxon>
        <taxon>Spermatophyta</taxon>
        <taxon>Magnoliopsida</taxon>
        <taxon>eudicotyledons</taxon>
        <taxon>Gunneridae</taxon>
        <taxon>Pentapetalae</taxon>
        <taxon>rosids</taxon>
        <taxon>fabids</taxon>
        <taxon>Fabales</taxon>
        <taxon>Fabaceae</taxon>
        <taxon>Papilionoideae</taxon>
        <taxon>50 kb inversion clade</taxon>
        <taxon>NPAAA clade</taxon>
        <taxon>indigoferoid/millettioid clade</taxon>
        <taxon>Phaseoleae</taxon>
        <taxon>Sphenostylis</taxon>
    </lineage>
</organism>
<evidence type="ECO:0000313" key="1">
    <source>
        <dbReference type="EMBL" id="CAJ1947674.1"/>
    </source>
</evidence>